<accession>A0A0G2BMR1</accession>
<organism evidence="4 5">
    <name type="scientific">Candidatus Kaiserbacteria bacterium GW2011_GWA2_58_9</name>
    <dbReference type="NCBI Taxonomy" id="1618672"/>
    <lineage>
        <taxon>Bacteria</taxon>
        <taxon>Candidatus Kaiseribacteriota</taxon>
    </lineage>
</organism>
<dbReference type="PIRSF" id="PIRSF000390">
    <property type="entry name" value="PLP_StrS"/>
    <property type="match status" value="1"/>
</dbReference>
<proteinExistence type="inferred from homology"/>
<evidence type="ECO:0000313" key="5">
    <source>
        <dbReference type="Proteomes" id="UP000034789"/>
    </source>
</evidence>
<dbReference type="InterPro" id="IPR000653">
    <property type="entry name" value="DegT/StrS_aminotransferase"/>
</dbReference>
<comment type="similarity">
    <text evidence="3">Belongs to the DegT/DnrJ/EryC1 family.</text>
</comment>
<dbReference type="InterPro" id="IPR015421">
    <property type="entry name" value="PyrdxlP-dep_Trfase_major"/>
</dbReference>
<dbReference type="Gene3D" id="3.90.1150.10">
    <property type="entry name" value="Aspartate Aminotransferase, domain 1"/>
    <property type="match status" value="1"/>
</dbReference>
<dbReference type="InterPro" id="IPR015424">
    <property type="entry name" value="PyrdxlP-dep_Trfase"/>
</dbReference>
<feature type="active site" description="Proton acceptor" evidence="1">
    <location>
        <position position="182"/>
    </location>
</feature>
<name>A0A0G2BMR1_9BACT</name>
<feature type="modified residue" description="N6-(pyridoxal phosphate)lysine" evidence="2">
    <location>
        <position position="182"/>
    </location>
</feature>
<dbReference type="Proteomes" id="UP000034789">
    <property type="component" value="Unassembled WGS sequence"/>
</dbReference>
<dbReference type="InterPro" id="IPR015422">
    <property type="entry name" value="PyrdxlP-dep_Trfase_small"/>
</dbReference>
<sequence>MVGNVIERIGNAERKYVEEMLASDFSNSRNPGMLGRFEKAFAEKIGVKYAIAHVNGTATLHSALFAAGVRAGDEVITTPLTMSSPALSILQADAVPVFADVVEDTLQIDPASIERSITPHTKAIMPIALYGLSPDMDAIMALAKKHNLVVIEDAAETFLSKYKGRMVGSIGHLSSFSLQATKHITAGEGGVVCTDSPEMADRVRKFSVLGYSTVSATVGKITKDDIQNPDFERHVQLGYNYRMPEICAAIALGQLEHAEELVQRRIDAANLFIEAIGECAWLLPQVTPGDCVNSYWALAVRLVHPTLAWADFRKKFMELGGDGVYAAWKLSYQEPMFREATRNFAGKEKILEATHEGGIPVYPDGLCPVAERVQKQVLAFKTNYWDWSRAEKQADILKHTIQYFS</sequence>
<dbReference type="PANTHER" id="PTHR30244:SF34">
    <property type="entry name" value="DTDP-4-AMINO-4,6-DIDEOXYGALACTOSE TRANSAMINASE"/>
    <property type="match status" value="1"/>
</dbReference>
<evidence type="ECO:0000256" key="1">
    <source>
        <dbReference type="PIRSR" id="PIRSR000390-1"/>
    </source>
</evidence>
<dbReference type="Pfam" id="PF01041">
    <property type="entry name" value="DegT_DnrJ_EryC1"/>
    <property type="match status" value="1"/>
</dbReference>
<evidence type="ECO:0000313" key="4">
    <source>
        <dbReference type="EMBL" id="KKW47169.1"/>
    </source>
</evidence>
<dbReference type="PANTHER" id="PTHR30244">
    <property type="entry name" value="TRANSAMINASE"/>
    <property type="match status" value="1"/>
</dbReference>
<dbReference type="SUPFAM" id="SSF53383">
    <property type="entry name" value="PLP-dependent transferases"/>
    <property type="match status" value="1"/>
</dbReference>
<reference evidence="4 5" key="1">
    <citation type="journal article" date="2015" name="Nature">
        <title>rRNA introns, odd ribosomes, and small enigmatic genomes across a large radiation of phyla.</title>
        <authorList>
            <person name="Brown C.T."/>
            <person name="Hug L.A."/>
            <person name="Thomas B.C."/>
            <person name="Sharon I."/>
            <person name="Castelle C.J."/>
            <person name="Singh A."/>
            <person name="Wilkins M.J."/>
            <person name="Williams K.H."/>
            <person name="Banfield J.F."/>
        </authorList>
    </citation>
    <scope>NUCLEOTIDE SEQUENCE [LARGE SCALE GENOMIC DNA]</scope>
</reference>
<evidence type="ECO:0000256" key="2">
    <source>
        <dbReference type="PIRSR" id="PIRSR000390-2"/>
    </source>
</evidence>
<dbReference type="GO" id="GO:0030170">
    <property type="term" value="F:pyridoxal phosphate binding"/>
    <property type="evidence" value="ECO:0007669"/>
    <property type="project" value="TreeGrafter"/>
</dbReference>
<protein>
    <submittedName>
        <fullName evidence="4">Pleiotropic regulatory protein degT</fullName>
    </submittedName>
</protein>
<gene>
    <name evidence="4" type="ORF">UY98_C0019G0013</name>
</gene>
<dbReference type="EMBL" id="LCSD01000019">
    <property type="protein sequence ID" value="KKW47169.1"/>
    <property type="molecule type" value="Genomic_DNA"/>
</dbReference>
<dbReference type="Gene3D" id="3.40.640.10">
    <property type="entry name" value="Type I PLP-dependent aspartate aminotransferase-like (Major domain)"/>
    <property type="match status" value="1"/>
</dbReference>
<dbReference type="GO" id="GO:0000271">
    <property type="term" value="P:polysaccharide biosynthetic process"/>
    <property type="evidence" value="ECO:0007669"/>
    <property type="project" value="TreeGrafter"/>
</dbReference>
<evidence type="ECO:0000256" key="3">
    <source>
        <dbReference type="RuleBase" id="RU004508"/>
    </source>
</evidence>
<comment type="caution">
    <text evidence="4">The sequence shown here is derived from an EMBL/GenBank/DDBJ whole genome shotgun (WGS) entry which is preliminary data.</text>
</comment>
<dbReference type="CDD" id="cd00616">
    <property type="entry name" value="AHBA_syn"/>
    <property type="match status" value="1"/>
</dbReference>
<keyword evidence="2 3" id="KW-0663">Pyridoxal phosphate</keyword>
<dbReference type="AlphaFoldDB" id="A0A0G2BMR1"/>
<dbReference type="GO" id="GO:0008483">
    <property type="term" value="F:transaminase activity"/>
    <property type="evidence" value="ECO:0007669"/>
    <property type="project" value="TreeGrafter"/>
</dbReference>